<dbReference type="AlphaFoldDB" id="A0AAN9SQP0"/>
<gene>
    <name evidence="1" type="ORF">VNO78_12382</name>
</gene>
<name>A0AAN9SQP0_PSOTE</name>
<proteinExistence type="predicted"/>
<evidence type="ECO:0000313" key="2">
    <source>
        <dbReference type="Proteomes" id="UP001386955"/>
    </source>
</evidence>
<reference evidence="1 2" key="1">
    <citation type="submission" date="2024-01" db="EMBL/GenBank/DDBJ databases">
        <title>The genomes of 5 underutilized Papilionoideae crops provide insights into root nodulation and disease resistanc.</title>
        <authorList>
            <person name="Jiang F."/>
        </authorList>
    </citation>
    <scope>NUCLEOTIDE SEQUENCE [LARGE SCALE GENOMIC DNA]</scope>
    <source>
        <strain evidence="1">DUOXIRENSHENG_FW03</strain>
        <tissue evidence="1">Leaves</tissue>
    </source>
</reference>
<accession>A0AAN9SQP0</accession>
<sequence length="229" mass="25651">MPSTCKTTSCQGGGDLYAKLVSLKYLVKTRYMVGAAEEPEMDRDSTLHFVSCNTTWQLSSEDQEVEHQVWMPGPCSEEECHDIQHASLLSFKNNSCALEASEDRGGIIHFIQVWSRKARHAVLCMSNAYQVNGTIHIEHISSMSHVNEMTYVGAEMGENQSNGSLLGDKKVQLQDVDIMVKDPIEAIFYDIWEDEGLVDITIGFEGEGRLSYAKITTKGRERDGGVKWH</sequence>
<protein>
    <submittedName>
        <fullName evidence="1">Uncharacterized protein</fullName>
    </submittedName>
</protein>
<comment type="caution">
    <text evidence="1">The sequence shown here is derived from an EMBL/GenBank/DDBJ whole genome shotgun (WGS) entry which is preliminary data.</text>
</comment>
<evidence type="ECO:0000313" key="1">
    <source>
        <dbReference type="EMBL" id="KAK7401070.1"/>
    </source>
</evidence>
<keyword evidence="2" id="KW-1185">Reference proteome</keyword>
<dbReference type="Proteomes" id="UP001386955">
    <property type="component" value="Unassembled WGS sequence"/>
</dbReference>
<organism evidence="1 2">
    <name type="scientific">Psophocarpus tetragonolobus</name>
    <name type="common">Winged bean</name>
    <name type="synonym">Dolichos tetragonolobus</name>
    <dbReference type="NCBI Taxonomy" id="3891"/>
    <lineage>
        <taxon>Eukaryota</taxon>
        <taxon>Viridiplantae</taxon>
        <taxon>Streptophyta</taxon>
        <taxon>Embryophyta</taxon>
        <taxon>Tracheophyta</taxon>
        <taxon>Spermatophyta</taxon>
        <taxon>Magnoliopsida</taxon>
        <taxon>eudicotyledons</taxon>
        <taxon>Gunneridae</taxon>
        <taxon>Pentapetalae</taxon>
        <taxon>rosids</taxon>
        <taxon>fabids</taxon>
        <taxon>Fabales</taxon>
        <taxon>Fabaceae</taxon>
        <taxon>Papilionoideae</taxon>
        <taxon>50 kb inversion clade</taxon>
        <taxon>NPAAA clade</taxon>
        <taxon>indigoferoid/millettioid clade</taxon>
        <taxon>Phaseoleae</taxon>
        <taxon>Psophocarpus</taxon>
    </lineage>
</organism>
<dbReference type="EMBL" id="JAYMYS010000003">
    <property type="protein sequence ID" value="KAK7401070.1"/>
    <property type="molecule type" value="Genomic_DNA"/>
</dbReference>